<organism evidence="5 6">
    <name type="scientific">Mycena chlorophos</name>
    <name type="common">Agaric fungus</name>
    <name type="synonym">Agaricus chlorophos</name>
    <dbReference type="NCBI Taxonomy" id="658473"/>
    <lineage>
        <taxon>Eukaryota</taxon>
        <taxon>Fungi</taxon>
        <taxon>Dikarya</taxon>
        <taxon>Basidiomycota</taxon>
        <taxon>Agaricomycotina</taxon>
        <taxon>Agaricomycetes</taxon>
        <taxon>Agaricomycetidae</taxon>
        <taxon>Agaricales</taxon>
        <taxon>Marasmiineae</taxon>
        <taxon>Mycenaceae</taxon>
        <taxon>Mycena</taxon>
    </lineage>
</organism>
<dbReference type="Gene3D" id="3.40.50.150">
    <property type="entry name" value="Vaccinia Virus protein VP39"/>
    <property type="match status" value="1"/>
</dbReference>
<dbReference type="InterPro" id="IPR029063">
    <property type="entry name" value="SAM-dependent_MTases_sf"/>
</dbReference>
<keyword evidence="2 5" id="KW-0489">Methyltransferase</keyword>
<evidence type="ECO:0000259" key="4">
    <source>
        <dbReference type="Pfam" id="PF08241"/>
    </source>
</evidence>
<evidence type="ECO:0000256" key="3">
    <source>
        <dbReference type="ARBA" id="ARBA00022679"/>
    </source>
</evidence>
<dbReference type="InterPro" id="IPR051052">
    <property type="entry name" value="Diverse_substrate_MTase"/>
</dbReference>
<name>A0ABQ0L493_MYCCL</name>
<proteinExistence type="inferred from homology"/>
<dbReference type="PANTHER" id="PTHR44942:SF4">
    <property type="entry name" value="METHYLTRANSFERASE TYPE 11 DOMAIN-CONTAINING PROTEIN"/>
    <property type="match status" value="1"/>
</dbReference>
<comment type="similarity">
    <text evidence="1">Belongs to the methyltransferase superfamily.</text>
</comment>
<keyword evidence="6" id="KW-1185">Reference proteome</keyword>
<dbReference type="InterPro" id="IPR013216">
    <property type="entry name" value="Methyltransf_11"/>
</dbReference>
<dbReference type="Pfam" id="PF08241">
    <property type="entry name" value="Methyltransf_11"/>
    <property type="match status" value="1"/>
</dbReference>
<gene>
    <name evidence="5" type="ORF">MCHLO_03283</name>
</gene>
<reference evidence="5" key="1">
    <citation type="submission" date="2014-09" db="EMBL/GenBank/DDBJ databases">
        <title>Genome sequence of the luminous mushroom Mycena chlorophos for searching fungal bioluminescence genes.</title>
        <authorList>
            <person name="Tanaka Y."/>
            <person name="Kasuga D."/>
            <person name="Oba Y."/>
            <person name="Hase S."/>
            <person name="Sato K."/>
            <person name="Oba Y."/>
            <person name="Sakakibara Y."/>
        </authorList>
    </citation>
    <scope>NUCLEOTIDE SEQUENCE</scope>
</reference>
<evidence type="ECO:0000256" key="2">
    <source>
        <dbReference type="ARBA" id="ARBA00022603"/>
    </source>
</evidence>
<dbReference type="GO" id="GO:0032259">
    <property type="term" value="P:methylation"/>
    <property type="evidence" value="ECO:0007669"/>
    <property type="project" value="UniProtKB-KW"/>
</dbReference>
<keyword evidence="3" id="KW-0808">Transferase</keyword>
<sequence length="574" mass="64359">MTVKDRKVSGVTFPLSPSFADEGAVHTMATFAKKSFNAAAYALSRPTYPRTLFEAVFAYHETSLGLAGTKARWGHALDLGCGTGQATAELLRPADGESFGFSRVTGVEPGEKMIREARAFASSLGERGKALSFVQGPAENLGFVPDQSVDLVVAAQAAHWFDWERLWPELSRVLRHGGTVALWVYSEMRLPQFPQLTPIITEYLQGTDPKTSLGPHWEPGRRILNNHLLDISTPTQGWDDLTRVFFTGDYYPDLPEPQLEPILSKKTTWGGGLHGYLRTFSSLHRFHEAFPQDLEHPDGDIASRFLRALMTSANVPLTEEGLAQEVEIEWPLALVLARKDLDRNDPWRMRDQALIGKIDTVRAPYDTKMAGAPTPTTVEETSARMDEWITVQRSVLGMIDAEVESLPPVHEEAAAAIEELEESEEERELTPTEEFEAGRARYLEMLDNRRTSLTWRLSFKDSFEFALKLAEQVEAEVPKEQGVQLWMTRMREHIGKLKEGLPDVETPEELDFESLERFSEDDMARFEVAQSYEGILNIIEELVEEDSSEPIGKLVQELYISAATEVTSEVAVDA</sequence>
<feature type="domain" description="Methyltransferase type 11" evidence="4">
    <location>
        <begin position="77"/>
        <end position="181"/>
    </location>
</feature>
<dbReference type="Proteomes" id="UP000815677">
    <property type="component" value="Unassembled WGS sequence"/>
</dbReference>
<dbReference type="CDD" id="cd02440">
    <property type="entry name" value="AdoMet_MTases"/>
    <property type="match status" value="1"/>
</dbReference>
<evidence type="ECO:0000313" key="6">
    <source>
        <dbReference type="Proteomes" id="UP000815677"/>
    </source>
</evidence>
<evidence type="ECO:0000313" key="5">
    <source>
        <dbReference type="EMBL" id="GAT45720.1"/>
    </source>
</evidence>
<protein>
    <submittedName>
        <fullName evidence="5">S-adenosyl-L-methionine-dependent methyltransferase</fullName>
    </submittedName>
</protein>
<dbReference type="PANTHER" id="PTHR44942">
    <property type="entry name" value="METHYLTRANSF_11 DOMAIN-CONTAINING PROTEIN"/>
    <property type="match status" value="1"/>
</dbReference>
<dbReference type="GO" id="GO:0008168">
    <property type="term" value="F:methyltransferase activity"/>
    <property type="evidence" value="ECO:0007669"/>
    <property type="project" value="UniProtKB-KW"/>
</dbReference>
<accession>A0ABQ0L493</accession>
<dbReference type="SUPFAM" id="SSF53335">
    <property type="entry name" value="S-adenosyl-L-methionine-dependent methyltransferases"/>
    <property type="match status" value="1"/>
</dbReference>
<evidence type="ECO:0000256" key="1">
    <source>
        <dbReference type="ARBA" id="ARBA00008361"/>
    </source>
</evidence>
<dbReference type="EMBL" id="DF841693">
    <property type="protein sequence ID" value="GAT45720.1"/>
    <property type="molecule type" value="Genomic_DNA"/>
</dbReference>